<organism evidence="4 5">
    <name type="scientific">Pannonibacter phragmitetus</name>
    <dbReference type="NCBI Taxonomy" id="121719"/>
    <lineage>
        <taxon>Bacteria</taxon>
        <taxon>Pseudomonadati</taxon>
        <taxon>Pseudomonadota</taxon>
        <taxon>Alphaproteobacteria</taxon>
        <taxon>Hyphomicrobiales</taxon>
        <taxon>Stappiaceae</taxon>
        <taxon>Pannonibacter</taxon>
    </lineage>
</organism>
<dbReference type="EMBL" id="CP013068">
    <property type="protein sequence ID" value="ALV26336.1"/>
    <property type="molecule type" value="Genomic_DNA"/>
</dbReference>
<protein>
    <submittedName>
        <fullName evidence="4">Flagellar biosynthesis repressor FlbT</fullName>
    </submittedName>
</protein>
<dbReference type="NCBIfam" id="NF001995">
    <property type="entry name" value="PRK00794.1-1"/>
    <property type="match status" value="1"/>
</dbReference>
<dbReference type="InterPro" id="IPR009967">
    <property type="entry name" value="Flagellum_FlbT"/>
</dbReference>
<dbReference type="STRING" id="121719.APZ00_03985"/>
<dbReference type="Pfam" id="PF07378">
    <property type="entry name" value="FlbT"/>
    <property type="match status" value="1"/>
</dbReference>
<dbReference type="GO" id="GO:0048027">
    <property type="term" value="F:mRNA 5'-UTR binding"/>
    <property type="evidence" value="ECO:0007669"/>
    <property type="project" value="InterPro"/>
</dbReference>
<keyword evidence="1" id="KW-0678">Repressor</keyword>
<dbReference type="eggNOG" id="COG5443">
    <property type="taxonomic scope" value="Bacteria"/>
</dbReference>
<sequence length="140" mass="15340">MHIALKAGERLYINGAVIRVDRKTSVELLNNCVFLLENHVLQAHETTTPLRQLYFVLQSMLMDPASAPQARDLANMLLASTRRTFTNPDIVSGLGQVDELMGEGRLFDALKTIRNLYPVEASIMSGSLPEEPAAAGFVAA</sequence>
<evidence type="ECO:0000256" key="1">
    <source>
        <dbReference type="ARBA" id="ARBA00022491"/>
    </source>
</evidence>
<keyword evidence="4" id="KW-0282">Flagellum</keyword>
<keyword evidence="4" id="KW-0969">Cilium</keyword>
<dbReference type="GO" id="GO:0044781">
    <property type="term" value="P:bacterial-type flagellum organization"/>
    <property type="evidence" value="ECO:0007669"/>
    <property type="project" value="UniProtKB-KW"/>
</dbReference>
<dbReference type="AlphaFoldDB" id="A0A0L0IVJ8"/>
<dbReference type="PIRSF" id="PIRSF009533">
    <property type="entry name" value="FlbT"/>
    <property type="match status" value="1"/>
</dbReference>
<dbReference type="RefSeq" id="WP_050474403.1">
    <property type="nucleotide sequence ID" value="NZ_CM011124.1"/>
</dbReference>
<keyword evidence="4" id="KW-0966">Cell projection</keyword>
<dbReference type="GO" id="GO:1902209">
    <property type="term" value="P:negative regulation of bacterial-type flagellum assembly"/>
    <property type="evidence" value="ECO:0007669"/>
    <property type="project" value="InterPro"/>
</dbReference>
<keyword evidence="5" id="KW-1185">Reference proteome</keyword>
<evidence type="ECO:0000256" key="3">
    <source>
        <dbReference type="ARBA" id="ARBA00022884"/>
    </source>
</evidence>
<reference evidence="4 5" key="1">
    <citation type="submission" date="2015-10" db="EMBL/GenBank/DDBJ databases">
        <title>The world's first case of liver abscess caused by Pannonibacter phragmitetus.</title>
        <authorList>
            <person name="Ming D."/>
            <person name="Wang M."/>
            <person name="Zhou Y."/>
            <person name="Jiang T."/>
            <person name="Hu S."/>
        </authorList>
    </citation>
    <scope>NUCLEOTIDE SEQUENCE [LARGE SCALE GENOMIC DNA]</scope>
    <source>
        <strain evidence="4 5">31801</strain>
    </source>
</reference>
<keyword evidence="2" id="KW-1005">Bacterial flagellum biogenesis</keyword>
<evidence type="ECO:0000256" key="2">
    <source>
        <dbReference type="ARBA" id="ARBA00022795"/>
    </source>
</evidence>
<name>A0A0L0IVJ8_9HYPH</name>
<keyword evidence="3" id="KW-0694">RNA-binding</keyword>
<dbReference type="PATRIC" id="fig|121719.5.peg.1251"/>
<accession>A0A0L0IVJ8</accession>
<evidence type="ECO:0000313" key="4">
    <source>
        <dbReference type="EMBL" id="ALV26336.1"/>
    </source>
</evidence>
<proteinExistence type="predicted"/>
<gene>
    <name evidence="4" type="primary">flbT</name>
    <name evidence="4" type="ORF">APZ00_03985</name>
</gene>
<dbReference type="GO" id="GO:0006402">
    <property type="term" value="P:mRNA catabolic process"/>
    <property type="evidence" value="ECO:0007669"/>
    <property type="project" value="InterPro"/>
</dbReference>
<dbReference type="Proteomes" id="UP000064921">
    <property type="component" value="Chromosome"/>
</dbReference>
<evidence type="ECO:0000313" key="5">
    <source>
        <dbReference type="Proteomes" id="UP000064921"/>
    </source>
</evidence>
<dbReference type="KEGG" id="pphr:APZ00_03985"/>